<comment type="caution">
    <text evidence="1">The sequence shown here is derived from an EMBL/GenBank/DDBJ whole genome shotgun (WGS) entry which is preliminary data.</text>
</comment>
<name>A0A8E2W5B4_RHILI</name>
<dbReference type="EMBL" id="QGGH01000027">
    <property type="protein sequence ID" value="PWJ85495.1"/>
    <property type="molecule type" value="Genomic_DNA"/>
</dbReference>
<protein>
    <recommendedName>
        <fullName evidence="3">Chlorophyllide reductase</fullName>
    </recommendedName>
</protein>
<proteinExistence type="predicted"/>
<accession>A0A8E2W5B4</accession>
<gene>
    <name evidence="1" type="ORF">C8D77_1278</name>
</gene>
<reference evidence="1 2" key="1">
    <citation type="submission" date="2018-05" db="EMBL/GenBank/DDBJ databases">
        <title>Genomic Encyclopedia of Type Strains, Phase IV (KMG-IV): sequencing the most valuable type-strain genomes for metagenomic binning, comparative biology and taxonomic classification.</title>
        <authorList>
            <person name="Goeker M."/>
        </authorList>
    </citation>
    <scope>NUCLEOTIDE SEQUENCE [LARGE SCALE GENOMIC DNA]</scope>
    <source>
        <strain evidence="1 2">DSM 2626</strain>
    </source>
</reference>
<organism evidence="1 2">
    <name type="scientific">Rhizobium loti</name>
    <name type="common">Mesorhizobium loti</name>
    <dbReference type="NCBI Taxonomy" id="381"/>
    <lineage>
        <taxon>Bacteria</taxon>
        <taxon>Pseudomonadati</taxon>
        <taxon>Pseudomonadota</taxon>
        <taxon>Alphaproteobacteria</taxon>
        <taxon>Hyphomicrobiales</taxon>
        <taxon>Phyllobacteriaceae</taxon>
        <taxon>Mesorhizobium</taxon>
    </lineage>
</organism>
<dbReference type="GeneID" id="61056364"/>
<evidence type="ECO:0000313" key="2">
    <source>
        <dbReference type="Proteomes" id="UP000245631"/>
    </source>
</evidence>
<evidence type="ECO:0008006" key="3">
    <source>
        <dbReference type="Google" id="ProtNLM"/>
    </source>
</evidence>
<sequence length="132" mass="13476">MPSFKREIAVAAIVVVTAFMTPFAAVALPSTATGRISVGQVMEMLDKAGTSPIARQTLVAYVAGVGEAAGVIVDTIGKGGPVSCKSSFSLDTGAVRAALEAGAPRQGDWSQTPATPLIIADMVRRAGCRTKI</sequence>
<dbReference type="RefSeq" id="WP_109672634.1">
    <property type="nucleotide sequence ID" value="NZ_QGGH01000027.1"/>
</dbReference>
<dbReference type="Proteomes" id="UP000245631">
    <property type="component" value="Unassembled WGS sequence"/>
</dbReference>
<evidence type="ECO:0000313" key="1">
    <source>
        <dbReference type="EMBL" id="PWJ85495.1"/>
    </source>
</evidence>
<dbReference type="AlphaFoldDB" id="A0A8E2W5B4"/>